<dbReference type="AlphaFoldDB" id="A0A4Q1BQX1"/>
<evidence type="ECO:0000256" key="8">
    <source>
        <dbReference type="ARBA" id="ARBA00023136"/>
    </source>
</evidence>
<dbReference type="FunCoup" id="A0A4Q1BQX1">
    <property type="interactions" value="423"/>
</dbReference>
<keyword evidence="5 9" id="KW-0812">Transmembrane</keyword>
<gene>
    <name evidence="10" type="ORF">M231_02321</name>
</gene>
<comment type="caution">
    <text evidence="10">The sequence shown here is derived from an EMBL/GenBank/DDBJ whole genome shotgun (WGS) entry which is preliminary data.</text>
</comment>
<keyword evidence="7 9" id="KW-1133">Transmembrane helix</keyword>
<proteinExistence type="inferred from homology"/>
<evidence type="ECO:0000256" key="4">
    <source>
        <dbReference type="ARBA" id="ARBA00022502"/>
    </source>
</evidence>
<dbReference type="PANTHER" id="PTHR13121">
    <property type="entry name" value="GPI TRANSAMIDASE COMPONENT PIG-U"/>
    <property type="match status" value="1"/>
</dbReference>
<comment type="pathway">
    <text evidence="2">Glycolipid biosynthesis; glycosylphosphatidylinositol-anchor biosynthesis.</text>
</comment>
<feature type="transmembrane region" description="Helical" evidence="9">
    <location>
        <begin position="207"/>
        <end position="225"/>
    </location>
</feature>
<sequence>MYSKTAKTEPARLPVFITAVVIRLALFQSTLISSALQHRPELVSPQTSFRSLLEGVYLRRLGYDPYDGGTFVHPPDYLGFFSLFGRHLPVIAPYVWILLDIVGALALVEIWTTRSGHHSLSKGRESLVAALYLFNPYTIATCVALTTTSVDNSLLLLTIALAAQKRAIPASLLFALSSRTAAYPICLLPALAMLVTPSCKGASVGRSAAILLVACGGSFLSSTSLSQSGMLCYWKSIDADSSVGLPFLTPNVGMWWYFFTEMFDHFRHFFLGVFQFHCVIYVIPVCIRLRHDPLLAIAILLSIFATWKSYPTLGDMNVPAGLLACFPEVLTELKHPLFSLTVYAYTFILLPLLHSLWLVRGTGNANFFYAATMVHGLNSSLAIVDVLGASIRTGAKARLVLPAVDLEDDKPDSRKGEMQLVQLLSAVDP</sequence>
<dbReference type="STRING" id="5217.A0A4Q1BQX1"/>
<dbReference type="VEuPathDB" id="FungiDB:TREMEDRAFT_73467"/>
<dbReference type="Proteomes" id="UP000289152">
    <property type="component" value="Unassembled WGS sequence"/>
</dbReference>
<dbReference type="GO" id="GO:0042765">
    <property type="term" value="C:GPI-anchor transamidase complex"/>
    <property type="evidence" value="ECO:0007669"/>
    <property type="project" value="InterPro"/>
</dbReference>
<keyword evidence="4" id="KW-0337">GPI-anchor biosynthesis</keyword>
<organism evidence="10 11">
    <name type="scientific">Tremella mesenterica</name>
    <name type="common">Jelly fungus</name>
    <dbReference type="NCBI Taxonomy" id="5217"/>
    <lineage>
        <taxon>Eukaryota</taxon>
        <taxon>Fungi</taxon>
        <taxon>Dikarya</taxon>
        <taxon>Basidiomycota</taxon>
        <taxon>Agaricomycotina</taxon>
        <taxon>Tremellomycetes</taxon>
        <taxon>Tremellales</taxon>
        <taxon>Tremellaceae</taxon>
        <taxon>Tremella</taxon>
    </lineage>
</organism>
<evidence type="ECO:0000256" key="7">
    <source>
        <dbReference type="ARBA" id="ARBA00022989"/>
    </source>
</evidence>
<evidence type="ECO:0000256" key="2">
    <source>
        <dbReference type="ARBA" id="ARBA00004687"/>
    </source>
</evidence>
<dbReference type="UniPathway" id="UPA00196"/>
<dbReference type="InParanoid" id="A0A4Q1BQX1"/>
<evidence type="ECO:0000313" key="11">
    <source>
        <dbReference type="Proteomes" id="UP000289152"/>
    </source>
</evidence>
<comment type="subcellular location">
    <subcellularLocation>
        <location evidence="1">Endoplasmic reticulum membrane</location>
        <topology evidence="1">Multi-pass membrane protein</topology>
    </subcellularLocation>
</comment>
<dbReference type="PANTHER" id="PTHR13121:SF0">
    <property type="entry name" value="PHOSPHATIDYLINOSITOL GLYCAN ANCHOR BIOSYNTHESIS CLASS U PROTEIN"/>
    <property type="match status" value="1"/>
</dbReference>
<evidence type="ECO:0000256" key="3">
    <source>
        <dbReference type="ARBA" id="ARBA00010026"/>
    </source>
</evidence>
<reference evidence="10 11" key="1">
    <citation type="submission" date="2016-06" db="EMBL/GenBank/DDBJ databases">
        <title>Evolution of pathogenesis and genome organization in the Tremellales.</title>
        <authorList>
            <person name="Cuomo C."/>
            <person name="Litvintseva A."/>
            <person name="Heitman J."/>
            <person name="Chen Y."/>
            <person name="Sun S."/>
            <person name="Springer D."/>
            <person name="Dromer F."/>
            <person name="Young S."/>
            <person name="Zeng Q."/>
            <person name="Chapman S."/>
            <person name="Gujja S."/>
            <person name="Saif S."/>
            <person name="Birren B."/>
        </authorList>
    </citation>
    <scope>NUCLEOTIDE SEQUENCE [LARGE SCALE GENOMIC DNA]</scope>
    <source>
        <strain evidence="10 11">ATCC 28783</strain>
    </source>
</reference>
<name>A0A4Q1BQX1_TREME</name>
<protein>
    <recommendedName>
        <fullName evidence="12">Phosphatidylinositol glycan, class U</fullName>
    </recommendedName>
</protein>
<accession>A0A4Q1BQX1</accession>
<dbReference type="EMBL" id="SDIL01000019">
    <property type="protein sequence ID" value="RXK40338.1"/>
    <property type="molecule type" value="Genomic_DNA"/>
</dbReference>
<feature type="transmembrane region" description="Helical" evidence="9">
    <location>
        <begin position="12"/>
        <end position="36"/>
    </location>
</feature>
<feature type="transmembrane region" description="Helical" evidence="9">
    <location>
        <begin position="266"/>
        <end position="287"/>
    </location>
</feature>
<evidence type="ECO:0000256" key="6">
    <source>
        <dbReference type="ARBA" id="ARBA00022824"/>
    </source>
</evidence>
<feature type="transmembrane region" description="Helical" evidence="9">
    <location>
        <begin position="90"/>
        <end position="108"/>
    </location>
</feature>
<keyword evidence="6" id="KW-0256">Endoplasmic reticulum</keyword>
<comment type="similarity">
    <text evidence="3">Belongs to the PIGU family.</text>
</comment>
<keyword evidence="8 9" id="KW-0472">Membrane</keyword>
<dbReference type="OrthoDB" id="549017at2759"/>
<feature type="transmembrane region" description="Helical" evidence="9">
    <location>
        <begin position="129"/>
        <end position="150"/>
    </location>
</feature>
<evidence type="ECO:0000256" key="1">
    <source>
        <dbReference type="ARBA" id="ARBA00004477"/>
    </source>
</evidence>
<dbReference type="InterPro" id="IPR009600">
    <property type="entry name" value="PIG-U"/>
</dbReference>
<dbReference type="GO" id="GO:0006506">
    <property type="term" value="P:GPI anchor biosynthetic process"/>
    <property type="evidence" value="ECO:0007669"/>
    <property type="project" value="UniProtKB-UniPathway"/>
</dbReference>
<evidence type="ECO:0000256" key="5">
    <source>
        <dbReference type="ARBA" id="ARBA00022692"/>
    </source>
</evidence>
<feature type="transmembrane region" description="Helical" evidence="9">
    <location>
        <begin position="294"/>
        <end position="310"/>
    </location>
</feature>
<evidence type="ECO:0008006" key="12">
    <source>
        <dbReference type="Google" id="ProtNLM"/>
    </source>
</evidence>
<dbReference type="GO" id="GO:0016255">
    <property type="term" value="P:attachment of GPI anchor to protein"/>
    <property type="evidence" value="ECO:0007669"/>
    <property type="project" value="InterPro"/>
</dbReference>
<feature type="transmembrane region" description="Helical" evidence="9">
    <location>
        <begin position="337"/>
        <end position="359"/>
    </location>
</feature>
<keyword evidence="11" id="KW-1185">Reference proteome</keyword>
<evidence type="ECO:0000313" key="10">
    <source>
        <dbReference type="EMBL" id="RXK40338.1"/>
    </source>
</evidence>
<dbReference type="Pfam" id="PF06728">
    <property type="entry name" value="PIG-U"/>
    <property type="match status" value="1"/>
</dbReference>
<evidence type="ECO:0000256" key="9">
    <source>
        <dbReference type="SAM" id="Phobius"/>
    </source>
</evidence>
<feature type="transmembrane region" description="Helical" evidence="9">
    <location>
        <begin position="170"/>
        <end position="195"/>
    </location>
</feature>